<reference evidence="1 2" key="1">
    <citation type="submission" date="2018-10" db="EMBL/GenBank/DDBJ databases">
        <title>Natrarchaeobius chitinivorans gen. nov., sp. nov., and Natrarchaeobius haloalkaliphilus sp. nov., alkaliphilic, chitin-utilizing haloarchaea from hypersaline alkaline lakes.</title>
        <authorList>
            <person name="Sorokin D.Y."/>
            <person name="Elcheninov A.G."/>
            <person name="Kostrikina N.A."/>
            <person name="Bale N.J."/>
            <person name="Sinninghe Damste J.S."/>
            <person name="Khijniak T.V."/>
            <person name="Kublanov I.V."/>
            <person name="Toshchakov S.V."/>
        </authorList>
    </citation>
    <scope>NUCLEOTIDE SEQUENCE [LARGE SCALE GENOMIC DNA]</scope>
    <source>
        <strain evidence="1 2">AArcht7</strain>
    </source>
</reference>
<organism evidence="1 2">
    <name type="scientific">Natrarchaeobius chitinivorans</name>
    <dbReference type="NCBI Taxonomy" id="1679083"/>
    <lineage>
        <taxon>Archaea</taxon>
        <taxon>Methanobacteriati</taxon>
        <taxon>Methanobacteriota</taxon>
        <taxon>Stenosarchaea group</taxon>
        <taxon>Halobacteria</taxon>
        <taxon>Halobacteriales</taxon>
        <taxon>Natrialbaceae</taxon>
        <taxon>Natrarchaeobius</taxon>
    </lineage>
</organism>
<gene>
    <name evidence="1" type="ORF">EA472_11135</name>
</gene>
<dbReference type="OrthoDB" id="170784at2157"/>
<dbReference type="AlphaFoldDB" id="A0A3N6MRX3"/>
<accession>A0A3N6MRX3</accession>
<dbReference type="EMBL" id="REFZ01000006">
    <property type="protein sequence ID" value="RQH00531.1"/>
    <property type="molecule type" value="Genomic_DNA"/>
</dbReference>
<proteinExistence type="predicted"/>
<dbReference type="Proteomes" id="UP000281431">
    <property type="component" value="Unassembled WGS sequence"/>
</dbReference>
<protein>
    <submittedName>
        <fullName evidence="1">Uncharacterized protein</fullName>
    </submittedName>
</protein>
<comment type="caution">
    <text evidence="1">The sequence shown here is derived from an EMBL/GenBank/DDBJ whole genome shotgun (WGS) entry which is preliminary data.</text>
</comment>
<evidence type="ECO:0000313" key="1">
    <source>
        <dbReference type="EMBL" id="RQH00531.1"/>
    </source>
</evidence>
<evidence type="ECO:0000313" key="2">
    <source>
        <dbReference type="Proteomes" id="UP000281431"/>
    </source>
</evidence>
<name>A0A3N6MRX3_NATCH</name>
<sequence length="90" mass="10784">MFEGSNGRYYTHWQLYRNLERGSWRLCIYQGRPERYLVEAADRRLLLLAAIDPEELPDWVEIRIEGSVARVVDRRRSASTTTDGERRRRE</sequence>
<keyword evidence="2" id="KW-1185">Reference proteome</keyword>